<name>A0A8H4QL04_9HELO</name>
<gene>
    <name evidence="3" type="ORF">G7Y89_g15554</name>
</gene>
<dbReference type="OrthoDB" id="2275718at2759"/>
<accession>A0A8H4QL04</accession>
<dbReference type="InterPro" id="IPR009604">
    <property type="entry name" value="LsmAD_domain"/>
</dbReference>
<dbReference type="PANTHER" id="PTHR12854">
    <property type="entry name" value="ATAXIN 2-RELATED"/>
    <property type="match status" value="1"/>
</dbReference>
<comment type="caution">
    <text evidence="3">The sequence shown here is derived from an EMBL/GenBank/DDBJ whole genome shotgun (WGS) entry which is preliminary data.</text>
</comment>
<organism evidence="3 4">
    <name type="scientific">Cudoniella acicularis</name>
    <dbReference type="NCBI Taxonomy" id="354080"/>
    <lineage>
        <taxon>Eukaryota</taxon>
        <taxon>Fungi</taxon>
        <taxon>Dikarya</taxon>
        <taxon>Ascomycota</taxon>
        <taxon>Pezizomycotina</taxon>
        <taxon>Leotiomycetes</taxon>
        <taxon>Helotiales</taxon>
        <taxon>Tricladiaceae</taxon>
        <taxon>Cudoniella</taxon>
    </lineage>
</organism>
<evidence type="ECO:0000313" key="4">
    <source>
        <dbReference type="Proteomes" id="UP000566819"/>
    </source>
</evidence>
<evidence type="ECO:0000313" key="3">
    <source>
        <dbReference type="EMBL" id="KAF4612819.1"/>
    </source>
</evidence>
<protein>
    <recommendedName>
        <fullName evidence="2">LsmAD domain-containing protein</fullName>
    </recommendedName>
</protein>
<sequence>MVVVKIEVLVWASEEAQKLLVVLMLQLDCEQTRSRAHWSLVQQKEHRLTALCKLQRSKLWCQDDEQCKHIFTSSSKRPSSVSLGSCAVVLIDVKCMVCRRNTSIQRKGHLKIAQAQGQLTPVLRGKGSRVVNKGLSGLWLCKRLKSPTVDRHSSHDTSSIFLQFCHLHLYAIPLSPFSSPPASLFCLRRLMARRYFDNLTLSLRTSLAVLAFEFHLPVTFYDPPSSTTHSIAQNYDAPPVDHLPNRRRACKRPLQRLLFFRGVGLRNVHTPTVLARHFTQCVARANFSIKRSRLIQSTPTHHKHWFASHPAVLLNMVQGKKAADMSNGTSKPNMAFQRKDLSDFRGGNIGKNDERLQNGNVSSFRTDTAISGGRNQGERVLQRWVPDAAEDGDGSLESTRMRSAGGATWDQFGENERLFGLTTDYDENIYTTRIDKSHPQYKQRLAEAEKKAREIERSAANNSHVAEERITDNLAADENGLDEEDK</sequence>
<dbReference type="Pfam" id="PF06741">
    <property type="entry name" value="LsmAD"/>
    <property type="match status" value="1"/>
</dbReference>
<dbReference type="Proteomes" id="UP000566819">
    <property type="component" value="Unassembled WGS sequence"/>
</dbReference>
<feature type="domain" description="LsmAD" evidence="2">
    <location>
        <begin position="419"/>
        <end position="486"/>
    </location>
</feature>
<dbReference type="PANTHER" id="PTHR12854:SF7">
    <property type="entry name" value="ATAXIN-2 HOMOLOG"/>
    <property type="match status" value="1"/>
</dbReference>
<dbReference type="AlphaFoldDB" id="A0A8H4QL04"/>
<proteinExistence type="predicted"/>
<dbReference type="GO" id="GO:0010494">
    <property type="term" value="C:cytoplasmic stress granule"/>
    <property type="evidence" value="ECO:0007669"/>
    <property type="project" value="TreeGrafter"/>
</dbReference>
<feature type="compositionally biased region" description="Basic and acidic residues" evidence="1">
    <location>
        <begin position="445"/>
        <end position="457"/>
    </location>
</feature>
<evidence type="ECO:0000256" key="1">
    <source>
        <dbReference type="SAM" id="MobiDB-lite"/>
    </source>
</evidence>
<dbReference type="SMART" id="SM01272">
    <property type="entry name" value="LsmAD"/>
    <property type="match status" value="1"/>
</dbReference>
<feature type="region of interest" description="Disordered" evidence="1">
    <location>
        <begin position="445"/>
        <end position="486"/>
    </location>
</feature>
<reference evidence="3 4" key="1">
    <citation type="submission" date="2020-03" db="EMBL/GenBank/DDBJ databases">
        <title>Draft Genome Sequence of Cudoniella acicularis.</title>
        <authorList>
            <person name="Buettner E."/>
            <person name="Kellner H."/>
        </authorList>
    </citation>
    <scope>NUCLEOTIDE SEQUENCE [LARGE SCALE GENOMIC DNA]</scope>
    <source>
        <strain evidence="3 4">DSM 108380</strain>
    </source>
</reference>
<dbReference type="EMBL" id="JAAMPI010002486">
    <property type="protein sequence ID" value="KAF4612819.1"/>
    <property type="molecule type" value="Genomic_DNA"/>
</dbReference>
<dbReference type="GO" id="GO:0034063">
    <property type="term" value="P:stress granule assembly"/>
    <property type="evidence" value="ECO:0007669"/>
    <property type="project" value="TreeGrafter"/>
</dbReference>
<dbReference type="InterPro" id="IPR045117">
    <property type="entry name" value="ATXN2-like"/>
</dbReference>
<evidence type="ECO:0000259" key="2">
    <source>
        <dbReference type="SMART" id="SM01272"/>
    </source>
</evidence>
<dbReference type="GO" id="GO:0003729">
    <property type="term" value="F:mRNA binding"/>
    <property type="evidence" value="ECO:0007669"/>
    <property type="project" value="TreeGrafter"/>
</dbReference>
<keyword evidence="4" id="KW-1185">Reference proteome</keyword>